<dbReference type="Proteomes" id="UP000281474">
    <property type="component" value="Unassembled WGS sequence"/>
</dbReference>
<reference evidence="1 2" key="1">
    <citation type="submission" date="2018-09" db="EMBL/GenBank/DDBJ databases">
        <title>Phylogeny of the Shewanellaceae, and recommendation for two new genera, Pseudoshewanella and Parashewanella.</title>
        <authorList>
            <person name="Wang G."/>
        </authorList>
    </citation>
    <scope>NUCLEOTIDE SEQUENCE [LARGE SCALE GENOMIC DNA]</scope>
    <source>
        <strain evidence="1 2">C51</strain>
    </source>
</reference>
<dbReference type="AlphaFoldDB" id="A0A3L8Q2Y5"/>
<evidence type="ECO:0000313" key="2">
    <source>
        <dbReference type="Proteomes" id="UP000281474"/>
    </source>
</evidence>
<comment type="caution">
    <text evidence="1">The sequence shown here is derived from an EMBL/GenBank/DDBJ whole genome shotgun (WGS) entry which is preliminary data.</text>
</comment>
<sequence>MASSTQSALVSDLNLFITLLETNTHKAISDESVTRELNAMLSASLGGNDFEVRFTFESMEFKGHTKLEKTTRKNTSSRQKHRVNSVNGFKEVAAHFTGFLCVDEQIKHEQLVAGVEKNGYVTLKDLRDLHSIIKTFHKPKTV</sequence>
<accession>A0A3L8Q2Y5</accession>
<gene>
    <name evidence="1" type="ORF">D5018_01685</name>
</gene>
<name>A0A3L8Q2Y5_9GAMM</name>
<organism evidence="1 2">
    <name type="scientific">Parashewanella curva</name>
    <dbReference type="NCBI Taxonomy" id="2338552"/>
    <lineage>
        <taxon>Bacteria</taxon>
        <taxon>Pseudomonadati</taxon>
        <taxon>Pseudomonadota</taxon>
        <taxon>Gammaproteobacteria</taxon>
        <taxon>Alteromonadales</taxon>
        <taxon>Shewanellaceae</taxon>
        <taxon>Parashewanella</taxon>
    </lineage>
</organism>
<evidence type="ECO:0000313" key="1">
    <source>
        <dbReference type="EMBL" id="RLV61428.1"/>
    </source>
</evidence>
<protein>
    <submittedName>
        <fullName evidence="1">Uncharacterized protein</fullName>
    </submittedName>
</protein>
<proteinExistence type="predicted"/>
<dbReference type="RefSeq" id="WP_121837249.1">
    <property type="nucleotide sequence ID" value="NZ_ML014754.1"/>
</dbReference>
<keyword evidence="2" id="KW-1185">Reference proteome</keyword>
<dbReference type="EMBL" id="QZEI01000003">
    <property type="protein sequence ID" value="RLV61428.1"/>
    <property type="molecule type" value="Genomic_DNA"/>
</dbReference>